<feature type="domain" description="UmuC" evidence="4">
    <location>
        <begin position="48"/>
        <end position="170"/>
    </location>
</feature>
<gene>
    <name evidence="5" type="ORF">FB471_2816</name>
</gene>
<dbReference type="Proteomes" id="UP000320876">
    <property type="component" value="Unassembled WGS sequence"/>
</dbReference>
<keyword evidence="6" id="KW-1185">Reference proteome</keyword>
<dbReference type="EMBL" id="VFML01000001">
    <property type="protein sequence ID" value="TQJ03066.1"/>
    <property type="molecule type" value="Genomic_DNA"/>
</dbReference>
<organism evidence="5 6">
    <name type="scientific">Amycolatopsis cihanbeyliensis</name>
    <dbReference type="NCBI Taxonomy" id="1128664"/>
    <lineage>
        <taxon>Bacteria</taxon>
        <taxon>Bacillati</taxon>
        <taxon>Actinomycetota</taxon>
        <taxon>Actinomycetes</taxon>
        <taxon>Pseudonocardiales</taxon>
        <taxon>Pseudonocardiaceae</taxon>
        <taxon>Amycolatopsis</taxon>
    </lineage>
</organism>
<dbReference type="PROSITE" id="PS50173">
    <property type="entry name" value="UMUC"/>
    <property type="match status" value="1"/>
</dbReference>
<dbReference type="InterPro" id="IPR050356">
    <property type="entry name" value="SulA_CellDiv_inhibitor"/>
</dbReference>
<dbReference type="PANTHER" id="PTHR35369:SF2">
    <property type="entry name" value="BLR3025 PROTEIN"/>
    <property type="match status" value="1"/>
</dbReference>
<dbReference type="Pfam" id="PF00817">
    <property type="entry name" value="IMS"/>
    <property type="match status" value="1"/>
</dbReference>
<evidence type="ECO:0000313" key="6">
    <source>
        <dbReference type="Proteomes" id="UP000320876"/>
    </source>
</evidence>
<evidence type="ECO:0000313" key="5">
    <source>
        <dbReference type="EMBL" id="TQJ03066.1"/>
    </source>
</evidence>
<dbReference type="InterPro" id="IPR043128">
    <property type="entry name" value="Rev_trsase/Diguanyl_cyclase"/>
</dbReference>
<dbReference type="GO" id="GO:0006281">
    <property type="term" value="P:DNA repair"/>
    <property type="evidence" value="ECO:0007669"/>
    <property type="project" value="InterPro"/>
</dbReference>
<keyword evidence="2" id="KW-0227">DNA damage</keyword>
<evidence type="ECO:0000256" key="1">
    <source>
        <dbReference type="ARBA" id="ARBA00010945"/>
    </source>
</evidence>
<comment type="caution">
    <text evidence="5">The sequence shown here is derived from an EMBL/GenBank/DDBJ whole genome shotgun (WGS) entry which is preliminary data.</text>
</comment>
<reference evidence="5 6" key="1">
    <citation type="submission" date="2019-06" db="EMBL/GenBank/DDBJ databases">
        <title>Sequencing the genomes of 1000 actinobacteria strains.</title>
        <authorList>
            <person name="Klenk H.-P."/>
        </authorList>
    </citation>
    <scope>NUCLEOTIDE SEQUENCE [LARGE SCALE GENOMIC DNA]</scope>
    <source>
        <strain evidence="5 6">DSM 45679</strain>
    </source>
</reference>
<name>A0A542DJ24_AMYCI</name>
<protein>
    <submittedName>
        <fullName evidence="5">Protein ImuB</fullName>
    </submittedName>
</protein>
<proteinExistence type="inferred from homology"/>
<dbReference type="CDD" id="cd03468">
    <property type="entry name" value="PolY_like"/>
    <property type="match status" value="1"/>
</dbReference>
<evidence type="ECO:0000256" key="3">
    <source>
        <dbReference type="ARBA" id="ARBA00025589"/>
    </source>
</evidence>
<dbReference type="Gene3D" id="3.30.70.270">
    <property type="match status" value="1"/>
</dbReference>
<dbReference type="PANTHER" id="PTHR35369">
    <property type="entry name" value="BLR3025 PROTEIN-RELATED"/>
    <property type="match status" value="1"/>
</dbReference>
<dbReference type="InterPro" id="IPR001126">
    <property type="entry name" value="UmuC"/>
</dbReference>
<dbReference type="InterPro" id="IPR043502">
    <property type="entry name" value="DNA/RNA_pol_sf"/>
</dbReference>
<comment type="similarity">
    <text evidence="1">Belongs to the DNA polymerase type-Y family.</text>
</comment>
<dbReference type="SUPFAM" id="SSF56672">
    <property type="entry name" value="DNA/RNA polymerases"/>
    <property type="match status" value="1"/>
</dbReference>
<accession>A0A542DJ24</accession>
<dbReference type="Gene3D" id="3.40.1170.60">
    <property type="match status" value="1"/>
</dbReference>
<comment type="function">
    <text evidence="3">Poorly processive, error-prone DNA polymerase involved in untargeted mutagenesis. Copies undamaged DNA at stalled replication forks, which arise in vivo from mismatched or misaligned primer ends. These misaligned primers can be extended by PolIV. Exhibits no 3'-5' exonuclease (proofreading) activity. May be involved in translesional synthesis, in conjunction with the beta clamp from PolIII.</text>
</comment>
<evidence type="ECO:0000259" key="4">
    <source>
        <dbReference type="PROSITE" id="PS50173"/>
    </source>
</evidence>
<dbReference type="AlphaFoldDB" id="A0A542DJ24"/>
<evidence type="ECO:0000256" key="2">
    <source>
        <dbReference type="ARBA" id="ARBA00022763"/>
    </source>
</evidence>
<sequence length="559" mass="59938">MTRAPSIPDGSRVAVDGDRVPVRMLVLWCPDWPVTAAALAAGVPAHLPAAVFAANRVVACSAVARASGVRRGMRRRDAQSRCPELVVFGEDAGRDARMFEPVAATVEELTVGVEVVRPGLVAVPVRGAATYFGGENELVELLLDHVSVHAGMECQVGIADGLFAAVLAAHRCLLVEAGTAARFLAPLGITELDQPGSDRGELVDLLRRLGLRTLGAFAGLTERDVATRFGTAGVLAHRLARGRSERPPHRRRPPPELAVTESFDPVLDRIDAAAFTAKTLAERFHTGLAAHGLACTRLGIHATTERGEQLTRVWRCAEPLTPQGIADRIRWQFEGWLRAGEGDRPTAGVSQLRLEPEETVTGRSLQFGLWQGSSAGSALGGLGGEQAPATERAGRALLRVQGLLGPEGVVTAVLDGGRDPAERVRLIPWGDDRAVAGDRQAPWPGRLPPPSPATVFARPVRAVVTDSLGTEVDITERHRITATPHRVALGTGPARRVRDWAGPWPVAAQWWDPHGRGALARVQVLLEEADQSEVALLLVWQGNDPTQNRPLWIVEGMYD</sequence>